<feature type="compositionally biased region" description="Polar residues" evidence="1">
    <location>
        <begin position="91"/>
        <end position="103"/>
    </location>
</feature>
<dbReference type="InterPro" id="IPR040256">
    <property type="entry name" value="At4g02000-like"/>
</dbReference>
<reference evidence="2" key="1">
    <citation type="submission" date="2022-04" db="EMBL/GenBank/DDBJ databases">
        <title>Carnegiea gigantea Genome sequencing and assembly v2.</title>
        <authorList>
            <person name="Copetti D."/>
            <person name="Sanderson M.J."/>
            <person name="Burquez A."/>
            <person name="Wojciechowski M.F."/>
        </authorList>
    </citation>
    <scope>NUCLEOTIDE SEQUENCE</scope>
    <source>
        <strain evidence="2">SGP5-SGP5p</strain>
        <tissue evidence="2">Aerial part</tissue>
    </source>
</reference>
<dbReference type="Proteomes" id="UP001153076">
    <property type="component" value="Unassembled WGS sequence"/>
</dbReference>
<keyword evidence="3" id="KW-1185">Reference proteome</keyword>
<dbReference type="PANTHER" id="PTHR31286">
    <property type="entry name" value="GLYCINE-RICH CELL WALL STRUCTURAL PROTEIN 1.8-LIKE"/>
    <property type="match status" value="1"/>
</dbReference>
<organism evidence="2 3">
    <name type="scientific">Carnegiea gigantea</name>
    <dbReference type="NCBI Taxonomy" id="171969"/>
    <lineage>
        <taxon>Eukaryota</taxon>
        <taxon>Viridiplantae</taxon>
        <taxon>Streptophyta</taxon>
        <taxon>Embryophyta</taxon>
        <taxon>Tracheophyta</taxon>
        <taxon>Spermatophyta</taxon>
        <taxon>Magnoliopsida</taxon>
        <taxon>eudicotyledons</taxon>
        <taxon>Gunneridae</taxon>
        <taxon>Pentapetalae</taxon>
        <taxon>Caryophyllales</taxon>
        <taxon>Cactineae</taxon>
        <taxon>Cactaceae</taxon>
        <taxon>Cactoideae</taxon>
        <taxon>Echinocereeae</taxon>
        <taxon>Carnegiea</taxon>
    </lineage>
</organism>
<accession>A0A9Q1KNV0</accession>
<name>A0A9Q1KNV0_9CARY</name>
<feature type="region of interest" description="Disordered" evidence="1">
    <location>
        <begin position="91"/>
        <end position="110"/>
    </location>
</feature>
<evidence type="ECO:0000256" key="1">
    <source>
        <dbReference type="SAM" id="MobiDB-lite"/>
    </source>
</evidence>
<dbReference type="InterPro" id="IPR036875">
    <property type="entry name" value="Znf_CCHC_sf"/>
</dbReference>
<dbReference type="GO" id="GO:0003676">
    <property type="term" value="F:nucleic acid binding"/>
    <property type="evidence" value="ECO:0007669"/>
    <property type="project" value="InterPro"/>
</dbReference>
<evidence type="ECO:0000313" key="2">
    <source>
        <dbReference type="EMBL" id="KAJ8446027.1"/>
    </source>
</evidence>
<evidence type="ECO:0000313" key="3">
    <source>
        <dbReference type="Proteomes" id="UP001153076"/>
    </source>
</evidence>
<dbReference type="GO" id="GO:0008270">
    <property type="term" value="F:zinc ion binding"/>
    <property type="evidence" value="ECO:0007669"/>
    <property type="project" value="InterPro"/>
</dbReference>
<dbReference type="EMBL" id="JAKOGI010000062">
    <property type="protein sequence ID" value="KAJ8446027.1"/>
    <property type="molecule type" value="Genomic_DNA"/>
</dbReference>
<proteinExistence type="predicted"/>
<protein>
    <recommendedName>
        <fullName evidence="4">DUF4283 domain-containing protein</fullName>
    </recommendedName>
</protein>
<dbReference type="PANTHER" id="PTHR31286:SF165">
    <property type="entry name" value="DUF4283 DOMAIN-CONTAINING PROTEIN"/>
    <property type="match status" value="1"/>
</dbReference>
<sequence length="292" mass="33852">MIGIPIKTDRYTMEKTFFKYARLLIDIPLSYNFPEYVEFANENDVLIRQQVTYEWQPNKCDHCHMYGHLEDNCRKKQTVRREWRVVQPTAETAQYSSKPQTPTIDEEGLIQVDKRNSILTHDNNPELSSSPNNFLALLNSEHDNAGLVHQVEGLDPNGLNKDKYHDLRGQQVKARAALEQVQQEFSSQPYNDELKQKEKEMRSHYISITSSVMDIIRQQSKAEWINFEDASTKYFFAKAKQRKLESYVYAIQDKKGELQQGFVEVSKVLQTYCSSLLGPSSPSAPLNPQHSR</sequence>
<evidence type="ECO:0008006" key="4">
    <source>
        <dbReference type="Google" id="ProtNLM"/>
    </source>
</evidence>
<gene>
    <name evidence="2" type="ORF">Cgig2_012371</name>
</gene>
<dbReference type="SUPFAM" id="SSF57756">
    <property type="entry name" value="Retrovirus zinc finger-like domains"/>
    <property type="match status" value="1"/>
</dbReference>
<comment type="caution">
    <text evidence="2">The sequence shown here is derived from an EMBL/GenBank/DDBJ whole genome shotgun (WGS) entry which is preliminary data.</text>
</comment>
<dbReference type="AlphaFoldDB" id="A0A9Q1KNV0"/>